<accession>A0ABD2L153</accession>
<feature type="repeat" description="ANK" evidence="1">
    <location>
        <begin position="148"/>
        <end position="180"/>
    </location>
</feature>
<dbReference type="Pfam" id="PF12796">
    <property type="entry name" value="Ank_2"/>
    <property type="match status" value="1"/>
</dbReference>
<gene>
    <name evidence="2" type="ORF">niasHT_014997</name>
</gene>
<organism evidence="2 3">
    <name type="scientific">Heterodera trifolii</name>
    <dbReference type="NCBI Taxonomy" id="157864"/>
    <lineage>
        <taxon>Eukaryota</taxon>
        <taxon>Metazoa</taxon>
        <taxon>Ecdysozoa</taxon>
        <taxon>Nematoda</taxon>
        <taxon>Chromadorea</taxon>
        <taxon>Rhabditida</taxon>
        <taxon>Tylenchina</taxon>
        <taxon>Tylenchomorpha</taxon>
        <taxon>Tylenchoidea</taxon>
        <taxon>Heteroderidae</taxon>
        <taxon>Heteroderinae</taxon>
        <taxon>Heterodera</taxon>
    </lineage>
</organism>
<evidence type="ECO:0000313" key="3">
    <source>
        <dbReference type="Proteomes" id="UP001620626"/>
    </source>
</evidence>
<dbReference type="InterPro" id="IPR036770">
    <property type="entry name" value="Ankyrin_rpt-contain_sf"/>
</dbReference>
<dbReference type="SUPFAM" id="SSF48403">
    <property type="entry name" value="Ankyrin repeat"/>
    <property type="match status" value="1"/>
</dbReference>
<comment type="caution">
    <text evidence="2">The sequence shown here is derived from an EMBL/GenBank/DDBJ whole genome shotgun (WGS) entry which is preliminary data.</text>
</comment>
<protein>
    <submittedName>
        <fullName evidence="2">Uncharacterized protein</fullName>
    </submittedName>
</protein>
<dbReference type="PANTHER" id="PTHR22677">
    <property type="entry name" value="ANKYRIN REPEAT DOMAIN-CONTAINING PROTEIN 60"/>
    <property type="match status" value="1"/>
</dbReference>
<proteinExistence type="predicted"/>
<reference evidence="2 3" key="1">
    <citation type="submission" date="2024-10" db="EMBL/GenBank/DDBJ databases">
        <authorList>
            <person name="Kim D."/>
        </authorList>
    </citation>
    <scope>NUCLEOTIDE SEQUENCE [LARGE SCALE GENOMIC DNA]</scope>
    <source>
        <strain evidence="2">BH-2024</strain>
    </source>
</reference>
<dbReference type="SMART" id="SM00248">
    <property type="entry name" value="ANK"/>
    <property type="match status" value="3"/>
</dbReference>
<evidence type="ECO:0000256" key="1">
    <source>
        <dbReference type="PROSITE-ProRule" id="PRU00023"/>
    </source>
</evidence>
<dbReference type="InterPro" id="IPR002110">
    <property type="entry name" value="Ankyrin_rpt"/>
</dbReference>
<dbReference type="Proteomes" id="UP001620626">
    <property type="component" value="Unassembled WGS sequence"/>
</dbReference>
<dbReference type="PROSITE" id="PS50297">
    <property type="entry name" value="ANK_REP_REGION"/>
    <property type="match status" value="1"/>
</dbReference>
<dbReference type="PANTHER" id="PTHR22677:SF4">
    <property type="entry name" value="USHER SYNDROME TYPE-1G PROTEIN-LIKE PROTEIN"/>
    <property type="match status" value="1"/>
</dbReference>
<dbReference type="AlphaFoldDB" id="A0ABD2L153"/>
<name>A0ABD2L153_9BILA</name>
<sequence>MFVHQRIKPRQKKCQIKGNVFGSVAAEEDNFEERTRQFFAFVNEGNIGQLRALVDSLNADELSILVLMNQPDVQNPRTALINAMVHGHIETAVFLLEKGADPHQAVLGQLNGLNMNVTPLWAAVVFANLELCRALIAHGANVESGTDSGESALLCACFKNNLEIATLLVENSANVNLPDTDGITPLIAASFSGQVEVWQRKARPALTARGSVRGSFSPVPPAQFTQIAETFIWWKNWRKRRAIRIMLRGSKKLGMIQQKE</sequence>
<evidence type="ECO:0000313" key="2">
    <source>
        <dbReference type="EMBL" id="KAL3108821.1"/>
    </source>
</evidence>
<dbReference type="Pfam" id="PF00023">
    <property type="entry name" value="Ank"/>
    <property type="match status" value="1"/>
</dbReference>
<keyword evidence="3" id="KW-1185">Reference proteome</keyword>
<dbReference type="Gene3D" id="1.25.40.20">
    <property type="entry name" value="Ankyrin repeat-containing domain"/>
    <property type="match status" value="1"/>
</dbReference>
<dbReference type="EMBL" id="JBICBT010000582">
    <property type="protein sequence ID" value="KAL3108821.1"/>
    <property type="molecule type" value="Genomic_DNA"/>
</dbReference>
<dbReference type="InterPro" id="IPR039323">
    <property type="entry name" value="ANKRD_45/46/60"/>
</dbReference>
<dbReference type="PROSITE" id="PS50088">
    <property type="entry name" value="ANK_REPEAT"/>
    <property type="match status" value="1"/>
</dbReference>
<keyword evidence="1" id="KW-0040">ANK repeat</keyword>